<gene>
    <name evidence="2" type="ordered locus">CKO_04094</name>
</gene>
<name>A8ANU6_CITK8</name>
<evidence type="ECO:0000313" key="3">
    <source>
        <dbReference type="Proteomes" id="UP000008148"/>
    </source>
</evidence>
<evidence type="ECO:0000313" key="2">
    <source>
        <dbReference type="EMBL" id="ABV15160.1"/>
    </source>
</evidence>
<organism evidence="2 3">
    <name type="scientific">Citrobacter koseri (strain ATCC BAA-895 / CDC 4225-83 / SGSC4696)</name>
    <dbReference type="NCBI Taxonomy" id="290338"/>
    <lineage>
        <taxon>Bacteria</taxon>
        <taxon>Pseudomonadati</taxon>
        <taxon>Pseudomonadota</taxon>
        <taxon>Gammaproteobacteria</taxon>
        <taxon>Enterobacterales</taxon>
        <taxon>Enterobacteriaceae</taxon>
        <taxon>Citrobacter</taxon>
    </lineage>
</organism>
<accession>A8ANU6</accession>
<proteinExistence type="predicted"/>
<reference evidence="2 3" key="1">
    <citation type="submission" date="2007-08" db="EMBL/GenBank/DDBJ databases">
        <authorList>
            <consortium name="The Citrobacter koseri Genome Sequencing Project"/>
            <person name="McClelland M."/>
            <person name="Sanderson E.K."/>
            <person name="Porwollik S."/>
            <person name="Spieth J."/>
            <person name="Clifton W.S."/>
            <person name="Latreille P."/>
            <person name="Courtney L."/>
            <person name="Wang C."/>
            <person name="Pepin K."/>
            <person name="Bhonagiri V."/>
            <person name="Nash W."/>
            <person name="Johnson M."/>
            <person name="Thiruvilangam P."/>
            <person name="Wilson R."/>
        </authorList>
    </citation>
    <scope>NUCLEOTIDE SEQUENCE [LARGE SCALE GENOMIC DNA]</scope>
    <source>
        <strain evidence="3">ATCC BAA-895 / CDC 4225-83 / SGSC4696</strain>
    </source>
</reference>
<dbReference type="Proteomes" id="UP000008148">
    <property type="component" value="Chromosome"/>
</dbReference>
<dbReference type="HOGENOM" id="CLU_3267716_0_0_6"/>
<dbReference type="AlphaFoldDB" id="A8ANU6"/>
<dbReference type="EMBL" id="CP000822">
    <property type="protein sequence ID" value="ABV15160.1"/>
    <property type="molecule type" value="Genomic_DNA"/>
</dbReference>
<evidence type="ECO:0000256" key="1">
    <source>
        <dbReference type="SAM" id="MobiDB-lite"/>
    </source>
</evidence>
<keyword evidence="3" id="KW-1185">Reference proteome</keyword>
<protein>
    <submittedName>
        <fullName evidence="2">Uncharacterized protein</fullName>
    </submittedName>
</protein>
<feature type="region of interest" description="Disordered" evidence="1">
    <location>
        <begin position="16"/>
        <end position="41"/>
    </location>
</feature>
<sequence>MSALIIKSNWKGSSKAVKRMGSPYSGAHDGGWQAGRVSGRR</sequence>
<dbReference type="KEGG" id="cko:CKO_04094"/>